<dbReference type="AlphaFoldDB" id="B4RJV3"/>
<gene>
    <name evidence="1" type="ordered locus">NGK_0413</name>
</gene>
<dbReference type="HOGENOM" id="CLU_123300_0_0_4"/>
<name>B4RJV3_NEIG2</name>
<reference evidence="1 2" key="1">
    <citation type="journal article" date="2008" name="J. Bacteriol.">
        <title>Complete genome sequence of Neisseria gonorrhoeae NCCP11945.</title>
        <authorList>
            <person name="Chung G.T."/>
            <person name="Yoo J.S."/>
            <person name="Oh H.B."/>
            <person name="Lee Y.S."/>
            <person name="Cha S.H."/>
            <person name="Kim S.J."/>
            <person name="Yoo C.K."/>
        </authorList>
    </citation>
    <scope>NUCLEOTIDE SEQUENCE [LARGE SCALE GENOMIC DNA]</scope>
    <source>
        <strain evidence="1 2">NCCP11945</strain>
    </source>
</reference>
<dbReference type="EMBL" id="CP001050">
    <property type="protein sequence ID" value="ACF29104.1"/>
    <property type="molecule type" value="Genomic_DNA"/>
</dbReference>
<evidence type="ECO:0000313" key="1">
    <source>
        <dbReference type="EMBL" id="ACF29104.1"/>
    </source>
</evidence>
<evidence type="ECO:0000313" key="2">
    <source>
        <dbReference type="Proteomes" id="UP000002564"/>
    </source>
</evidence>
<protein>
    <submittedName>
        <fullName evidence="1">Uncharacterized protein</fullName>
    </submittedName>
</protein>
<organism evidence="1 2">
    <name type="scientific">Neisseria gonorrhoeae (strain NCCP11945)</name>
    <dbReference type="NCBI Taxonomy" id="521006"/>
    <lineage>
        <taxon>Bacteria</taxon>
        <taxon>Pseudomonadati</taxon>
        <taxon>Pseudomonadota</taxon>
        <taxon>Betaproteobacteria</taxon>
        <taxon>Neisseriales</taxon>
        <taxon>Neisseriaceae</taxon>
        <taxon>Neisseria</taxon>
    </lineage>
</organism>
<proteinExistence type="predicted"/>
<dbReference type="Proteomes" id="UP000002564">
    <property type="component" value="Chromosome"/>
</dbReference>
<sequence length="189" mass="21979">MNCRQAALKPFITVYKRINHKIHKRIPDFSFNRPSEQTMKYTAALLTFLLTACMNPNDAFFQNRRYQMPEAQLNGSNAVFHYGYSQNPDHDLLVDQVRVPDAYRASFARDWIAKEQGYRKNDCVLEKAESGGVTYYTCDAEKGFNGTRFVIYVVNMKNDKGYVKVYRGMNKPNQEELTKLVADLNKFYP</sequence>
<dbReference type="KEGG" id="ngk:NGK_0413"/>
<accession>B4RJV3</accession>